<feature type="transmembrane region" description="Helical" evidence="9">
    <location>
        <begin position="557"/>
        <end position="579"/>
    </location>
</feature>
<feature type="transmembrane region" description="Helical" evidence="9">
    <location>
        <begin position="600"/>
        <end position="621"/>
    </location>
</feature>
<organism evidence="13 14">
    <name type="scientific">Amborella trichopoda</name>
    <dbReference type="NCBI Taxonomy" id="13333"/>
    <lineage>
        <taxon>Eukaryota</taxon>
        <taxon>Viridiplantae</taxon>
        <taxon>Streptophyta</taxon>
        <taxon>Embryophyta</taxon>
        <taxon>Tracheophyta</taxon>
        <taxon>Spermatophyta</taxon>
        <taxon>Magnoliopsida</taxon>
        <taxon>Amborellales</taxon>
        <taxon>Amborellaceae</taxon>
        <taxon>Amborella</taxon>
    </lineage>
</organism>
<keyword evidence="7" id="KW-0406">Ion transport</keyword>
<evidence type="ECO:0000259" key="12">
    <source>
        <dbReference type="Pfam" id="PF14703"/>
    </source>
</evidence>
<feature type="transmembrane region" description="Helical" evidence="9">
    <location>
        <begin position="401"/>
        <end position="422"/>
    </location>
</feature>
<keyword evidence="14" id="KW-1185">Reference proteome</keyword>
<keyword evidence="4 9" id="KW-0812">Transmembrane</keyword>
<evidence type="ECO:0000256" key="8">
    <source>
        <dbReference type="SAM" id="Coils"/>
    </source>
</evidence>
<dbReference type="PANTHER" id="PTHR13018">
    <property type="entry name" value="PROBABLE MEMBRANE PROTEIN DUF221-RELATED"/>
    <property type="match status" value="1"/>
</dbReference>
<feature type="domain" description="CSC1/OSCA1-like 7TM region" evidence="10">
    <location>
        <begin position="356"/>
        <end position="620"/>
    </location>
</feature>
<dbReference type="OMA" id="REYHPST"/>
<feature type="domain" description="CSC1/OSCA1-like cytosolic" evidence="12">
    <location>
        <begin position="186"/>
        <end position="343"/>
    </location>
</feature>
<dbReference type="Gramene" id="ERN06500">
    <property type="protein sequence ID" value="ERN06500"/>
    <property type="gene ID" value="AMTR_s00058p00059520"/>
</dbReference>
<feature type="transmembrane region" description="Helical" evidence="9">
    <location>
        <begin position="94"/>
        <end position="113"/>
    </location>
</feature>
<dbReference type="EMBL" id="KI393888">
    <property type="protein sequence ID" value="ERN06500.1"/>
    <property type="molecule type" value="Genomic_DNA"/>
</dbReference>
<sequence>MIVSALLTSVGINLGLCVLFVTLYSILGKQPSNVRVYAPRLVDKGEERPFNLERLLPSAGWLKKAWEPSEDELLSLAGLDAVVFMRIFIFSLRIFLIAGILGIFILLPINYLGKQLEDADFADIPNASLDLFSISNVGDRSKWLWIHFVSVYVITGSVCYLLYVEYKYIATKRLSYFLSSQPQPHHFTILVRGIPLKEGNDLSDVVENFFTKYHSSTYLSHQVVCRTAKLRNLIDNAKNLYRRLKQYNSRPHSQQKFDRVGSFVLFGKRVDPIDHYKKKLEDVEQNVRVEQSIVSQKGKEVPAAFVCFRTRYGAAVASCMQQSNNPTNWITEPAPEPHDVHWPFLSTNFQQRWFSKLVVIVASIFITVIFLIPVVFIQGLANLNQLETLFPFLQGVLSITFVSQVITGYLPSLILHLFLLAIPPIMKTFSSMQGYFSCNEIEKSACSKVLWFTIWNIFFANVFSGSALYQFNILLDPKYIPRRLAVAVPAQASFYISYVVTGWASLSSELTRIFPLIGDCFERHCSKKSVEEFDLPSIGYHKEIPKFLLVGLLGMTYFFLAPIILPFILGYYCLGYIIYRNQLLNVYSPKFETGGKFWPIVHNCTIFSLFVMQVIAVGIFGLKKIPLASSLTVPLPVLTLLFNEYCRKRFLPIFRAYSVESLITRDREDEKNMEMDQFYNKLVNAYRDPALLPIQFSKSEHGNTTPLLHSVEV</sequence>
<evidence type="ECO:0000256" key="2">
    <source>
        <dbReference type="ARBA" id="ARBA00007779"/>
    </source>
</evidence>
<evidence type="ECO:0008006" key="15">
    <source>
        <dbReference type="Google" id="ProtNLM"/>
    </source>
</evidence>
<feature type="transmembrane region" description="Helical" evidence="9">
    <location>
        <begin position="357"/>
        <end position="381"/>
    </location>
</feature>
<dbReference type="InterPro" id="IPR045122">
    <property type="entry name" value="Csc1-like"/>
</dbReference>
<comment type="similarity">
    <text evidence="2">Belongs to the CSC1 (TC 1.A.17) family.</text>
</comment>
<name>W1PHB2_AMBTC</name>
<keyword evidence="3" id="KW-0813">Transport</keyword>
<dbReference type="InterPro" id="IPR032880">
    <property type="entry name" value="CSC1/OSCA1-like_N"/>
</dbReference>
<dbReference type="GO" id="GO:0005886">
    <property type="term" value="C:plasma membrane"/>
    <property type="evidence" value="ECO:0000318"/>
    <property type="project" value="GO_Central"/>
</dbReference>
<keyword evidence="5 9" id="KW-1133">Transmembrane helix</keyword>
<proteinExistence type="inferred from homology"/>
<dbReference type="InterPro" id="IPR003864">
    <property type="entry name" value="CSC1/OSCA1-like_7TM"/>
</dbReference>
<dbReference type="OrthoDB" id="1689567at2759"/>
<dbReference type="HOGENOM" id="CLU_002458_7_1_1"/>
<evidence type="ECO:0000256" key="4">
    <source>
        <dbReference type="ARBA" id="ARBA00022692"/>
    </source>
</evidence>
<keyword evidence="7" id="KW-0407">Ion channel</keyword>
<feature type="domain" description="CSC1/OSCA1-like N-terminal transmembrane" evidence="11">
    <location>
        <begin position="5"/>
        <end position="164"/>
    </location>
</feature>
<evidence type="ECO:0000259" key="10">
    <source>
        <dbReference type="Pfam" id="PF02714"/>
    </source>
</evidence>
<keyword evidence="6 9" id="KW-0472">Membrane</keyword>
<dbReference type="Pfam" id="PF02714">
    <property type="entry name" value="RSN1_7TM"/>
    <property type="match status" value="1"/>
</dbReference>
<feature type="transmembrane region" description="Helical" evidence="9">
    <location>
        <begin position="143"/>
        <end position="163"/>
    </location>
</feature>
<dbReference type="PANTHER" id="PTHR13018:SF109">
    <property type="entry name" value="CSC1-LIKE PROTEIN HYP1"/>
    <property type="match status" value="1"/>
</dbReference>
<dbReference type="KEGG" id="atr:18434699"/>
<evidence type="ECO:0000313" key="13">
    <source>
        <dbReference type="EMBL" id="ERN06500.1"/>
    </source>
</evidence>
<evidence type="ECO:0000256" key="1">
    <source>
        <dbReference type="ARBA" id="ARBA00004141"/>
    </source>
</evidence>
<feature type="coiled-coil region" evidence="8">
    <location>
        <begin position="230"/>
        <end position="293"/>
    </location>
</feature>
<evidence type="ECO:0000259" key="11">
    <source>
        <dbReference type="Pfam" id="PF13967"/>
    </source>
</evidence>
<keyword evidence="8" id="KW-0175">Coiled coil</keyword>
<evidence type="ECO:0000256" key="3">
    <source>
        <dbReference type="ARBA" id="ARBA00022448"/>
    </source>
</evidence>
<evidence type="ECO:0000313" key="14">
    <source>
        <dbReference type="Proteomes" id="UP000017836"/>
    </source>
</evidence>
<reference evidence="14" key="1">
    <citation type="journal article" date="2013" name="Science">
        <title>The Amborella genome and the evolution of flowering plants.</title>
        <authorList>
            <consortium name="Amborella Genome Project"/>
        </authorList>
    </citation>
    <scope>NUCLEOTIDE SEQUENCE [LARGE SCALE GENOMIC DNA]</scope>
</reference>
<dbReference type="Pfam" id="PF14703">
    <property type="entry name" value="PHM7_cyt"/>
    <property type="match status" value="1"/>
</dbReference>
<accession>W1PHB2</accession>
<feature type="transmembrane region" description="Helical" evidence="9">
    <location>
        <begin position="449"/>
        <end position="469"/>
    </location>
</feature>
<evidence type="ECO:0000256" key="9">
    <source>
        <dbReference type="SAM" id="Phobius"/>
    </source>
</evidence>
<feature type="transmembrane region" description="Helical" evidence="9">
    <location>
        <begin position="6"/>
        <end position="27"/>
    </location>
</feature>
<dbReference type="GO" id="GO:0005227">
    <property type="term" value="F:calcium-activated cation channel activity"/>
    <property type="evidence" value="ECO:0000318"/>
    <property type="project" value="GO_Central"/>
</dbReference>
<dbReference type="AlphaFoldDB" id="W1PHB2"/>
<dbReference type="eggNOG" id="KOG1134">
    <property type="taxonomic scope" value="Eukaryota"/>
</dbReference>
<comment type="subcellular location">
    <subcellularLocation>
        <location evidence="1">Membrane</location>
        <topology evidence="1">Multi-pass membrane protein</topology>
    </subcellularLocation>
</comment>
<evidence type="ECO:0000256" key="6">
    <source>
        <dbReference type="ARBA" id="ARBA00023136"/>
    </source>
</evidence>
<dbReference type="Proteomes" id="UP000017836">
    <property type="component" value="Unassembled WGS sequence"/>
</dbReference>
<evidence type="ECO:0000256" key="5">
    <source>
        <dbReference type="ARBA" id="ARBA00022989"/>
    </source>
</evidence>
<gene>
    <name evidence="13" type="ORF">AMTR_s00058p00059520</name>
</gene>
<dbReference type="InterPro" id="IPR027815">
    <property type="entry name" value="CSC1/OSCA1-like_cyt"/>
</dbReference>
<dbReference type="Pfam" id="PF13967">
    <property type="entry name" value="RSN1_TM"/>
    <property type="match status" value="1"/>
</dbReference>
<evidence type="ECO:0000256" key="7">
    <source>
        <dbReference type="ARBA" id="ARBA00023303"/>
    </source>
</evidence>
<protein>
    <recommendedName>
        <fullName evidence="15">CSC1/OSCA1-like cytosolic domain-containing protein</fullName>
    </recommendedName>
</protein>